<keyword evidence="1" id="KW-0732">Signal</keyword>
<dbReference type="InterPro" id="IPR051343">
    <property type="entry name" value="G-type_lectin_kinases/EP1-like"/>
</dbReference>
<evidence type="ECO:0000313" key="4">
    <source>
        <dbReference type="EMBL" id="KAH9290180.1"/>
    </source>
</evidence>
<feature type="domain" description="Protein kinase" evidence="3">
    <location>
        <begin position="169"/>
        <end position="224"/>
    </location>
</feature>
<reference evidence="4 5" key="1">
    <citation type="journal article" date="2021" name="Nat. Plants">
        <title>The Taxus genome provides insights into paclitaxel biosynthesis.</title>
        <authorList>
            <person name="Xiong X."/>
            <person name="Gou J."/>
            <person name="Liao Q."/>
            <person name="Li Y."/>
            <person name="Zhou Q."/>
            <person name="Bi G."/>
            <person name="Li C."/>
            <person name="Du R."/>
            <person name="Wang X."/>
            <person name="Sun T."/>
            <person name="Guo L."/>
            <person name="Liang H."/>
            <person name="Lu P."/>
            <person name="Wu Y."/>
            <person name="Zhang Z."/>
            <person name="Ro D.K."/>
            <person name="Shang Y."/>
            <person name="Huang S."/>
            <person name="Yan J."/>
        </authorList>
    </citation>
    <scope>NUCLEOTIDE SEQUENCE [LARGE SCALE GENOMIC DNA]</scope>
    <source>
        <strain evidence="4">Ta-2019</strain>
    </source>
</reference>
<dbReference type="PROSITE" id="PS50011">
    <property type="entry name" value="PROTEIN_KINASE_DOM"/>
    <property type="match status" value="1"/>
</dbReference>
<dbReference type="PANTHER" id="PTHR47976">
    <property type="entry name" value="G-TYPE LECTIN S-RECEPTOR-LIKE SERINE/THREONINE-PROTEIN KINASE SD2-5"/>
    <property type="match status" value="1"/>
</dbReference>
<dbReference type="InterPro" id="IPR017441">
    <property type="entry name" value="Protein_kinase_ATP_BS"/>
</dbReference>
<gene>
    <name evidence="4" type="ORF">KI387_034297</name>
</gene>
<dbReference type="Pfam" id="PF07714">
    <property type="entry name" value="PK_Tyr_Ser-Thr"/>
    <property type="match status" value="1"/>
</dbReference>
<comment type="caution">
    <text evidence="4">The sequence shown here is derived from an EMBL/GenBank/DDBJ whole genome shotgun (WGS) entry which is preliminary data.</text>
</comment>
<dbReference type="InterPro" id="IPR011009">
    <property type="entry name" value="Kinase-like_dom_sf"/>
</dbReference>
<dbReference type="InterPro" id="IPR000719">
    <property type="entry name" value="Prot_kinase_dom"/>
</dbReference>
<keyword evidence="2" id="KW-0547">Nucleotide-binding</keyword>
<proteinExistence type="predicted"/>
<dbReference type="EMBL" id="JAHRHJ020003813">
    <property type="protein sequence ID" value="KAH9290180.1"/>
    <property type="molecule type" value="Genomic_DNA"/>
</dbReference>
<dbReference type="AlphaFoldDB" id="A0AA38BW18"/>
<evidence type="ECO:0000256" key="1">
    <source>
        <dbReference type="ARBA" id="ARBA00022729"/>
    </source>
</evidence>
<feature type="non-terminal residue" evidence="4">
    <location>
        <position position="224"/>
    </location>
</feature>
<dbReference type="GO" id="GO:0005524">
    <property type="term" value="F:ATP binding"/>
    <property type="evidence" value="ECO:0007669"/>
    <property type="project" value="UniProtKB-UniRule"/>
</dbReference>
<dbReference type="Proteomes" id="UP000824469">
    <property type="component" value="Unassembled WGS sequence"/>
</dbReference>
<dbReference type="PROSITE" id="PS00107">
    <property type="entry name" value="PROTEIN_KINASE_ATP"/>
    <property type="match status" value="1"/>
</dbReference>
<protein>
    <recommendedName>
        <fullName evidence="3">Protein kinase domain-containing protein</fullName>
    </recommendedName>
</protein>
<organism evidence="4 5">
    <name type="scientific">Taxus chinensis</name>
    <name type="common">Chinese yew</name>
    <name type="synonym">Taxus wallichiana var. chinensis</name>
    <dbReference type="NCBI Taxonomy" id="29808"/>
    <lineage>
        <taxon>Eukaryota</taxon>
        <taxon>Viridiplantae</taxon>
        <taxon>Streptophyta</taxon>
        <taxon>Embryophyta</taxon>
        <taxon>Tracheophyta</taxon>
        <taxon>Spermatophyta</taxon>
        <taxon>Pinopsida</taxon>
        <taxon>Pinidae</taxon>
        <taxon>Conifers II</taxon>
        <taxon>Cupressales</taxon>
        <taxon>Taxaceae</taxon>
        <taxon>Taxus</taxon>
    </lineage>
</organism>
<evidence type="ECO:0000256" key="2">
    <source>
        <dbReference type="PROSITE-ProRule" id="PRU10141"/>
    </source>
</evidence>
<accession>A0AA38BW18</accession>
<dbReference type="PANTHER" id="PTHR47976:SF1">
    <property type="entry name" value="G-TYPE LECTIN S-RECEPTOR-LIKE SERINE_THREONINE-PROTEIN KINASE SD2-5"/>
    <property type="match status" value="1"/>
</dbReference>
<name>A0AA38BW18_TAXCH</name>
<feature type="binding site" evidence="2">
    <location>
        <position position="197"/>
    </location>
    <ligand>
        <name>ATP</name>
        <dbReference type="ChEBI" id="CHEBI:30616"/>
    </ligand>
</feature>
<evidence type="ECO:0000313" key="5">
    <source>
        <dbReference type="Proteomes" id="UP000824469"/>
    </source>
</evidence>
<keyword evidence="5" id="KW-1185">Reference proteome</keyword>
<dbReference type="InterPro" id="IPR001245">
    <property type="entry name" value="Ser-Thr/Tyr_kinase_cat_dom"/>
</dbReference>
<keyword evidence="2" id="KW-0067">ATP-binding</keyword>
<dbReference type="GO" id="GO:0004672">
    <property type="term" value="F:protein kinase activity"/>
    <property type="evidence" value="ECO:0007669"/>
    <property type="project" value="InterPro"/>
</dbReference>
<sequence>MDNDSANYFAERGGAQSDAIAFSASIPKSSVFFRLNSDGHLMSYSMRSNTGISMIDYFSAYTDTLTACDYPRQCGGYGVCTDGQCSCPKTGEAFDQIDAYKPNFGCLPHSPLLCSETSINSRSPQGQQFLELEHVSYFTYCYENSSIPGLVSQDYCKNICFQNCSCKAAFFSIKLGSGGFGSVYEGILTDSTKIAVKQLDRAGQGTKEFRAEGETLGNIHHLNL</sequence>
<dbReference type="SUPFAM" id="SSF56112">
    <property type="entry name" value="Protein kinase-like (PK-like)"/>
    <property type="match status" value="1"/>
</dbReference>
<dbReference type="Gene3D" id="3.30.200.20">
    <property type="entry name" value="Phosphorylase Kinase, domain 1"/>
    <property type="match status" value="1"/>
</dbReference>
<evidence type="ECO:0000259" key="3">
    <source>
        <dbReference type="PROSITE" id="PS50011"/>
    </source>
</evidence>
<dbReference type="OMA" id="MDNDSAN"/>